<dbReference type="InterPro" id="IPR012340">
    <property type="entry name" value="NA-bd_OB-fold"/>
</dbReference>
<keyword evidence="4" id="KW-1185">Reference proteome</keyword>
<dbReference type="SUPFAM" id="SSF56091">
    <property type="entry name" value="DNA ligase/mRNA capping enzyme, catalytic domain"/>
    <property type="match status" value="1"/>
</dbReference>
<evidence type="ECO:0000313" key="3">
    <source>
        <dbReference type="EMBL" id="MBB4231670.1"/>
    </source>
</evidence>
<dbReference type="EMBL" id="JACIFX010000008">
    <property type="protein sequence ID" value="MBB4231670.1"/>
    <property type="molecule type" value="Genomic_DNA"/>
</dbReference>
<organism evidence="3 4">
    <name type="scientific">Rhizobium mongolense</name>
    <dbReference type="NCBI Taxonomy" id="57676"/>
    <lineage>
        <taxon>Bacteria</taxon>
        <taxon>Pseudomonadati</taxon>
        <taxon>Pseudomonadota</taxon>
        <taxon>Alphaproteobacteria</taxon>
        <taxon>Hyphomicrobiales</taxon>
        <taxon>Rhizobiaceae</taxon>
        <taxon>Rhizobium/Agrobacterium group</taxon>
        <taxon>Rhizobium</taxon>
    </lineage>
</organism>
<evidence type="ECO:0000256" key="1">
    <source>
        <dbReference type="ARBA" id="ARBA00012727"/>
    </source>
</evidence>
<evidence type="ECO:0000313" key="4">
    <source>
        <dbReference type="Proteomes" id="UP000551353"/>
    </source>
</evidence>
<dbReference type="CDD" id="cd07971">
    <property type="entry name" value="OBF_DNA_ligase_LigD"/>
    <property type="match status" value="1"/>
</dbReference>
<dbReference type="EC" id="6.5.1.1" evidence="1"/>
<accession>A0ABR6IV68</accession>
<sequence>MILGRWNSPRDGISWEGLIKSRDDVIRLSEEIEADGDRLYFAACDHGLEGIIAKDRESPYRSGRRGDWQKIKCIQSDGFAIVGYEHSFVARACIGSLLLGARQARKLVYVGSVGTGFNERTAHELREALDKLKVKKPPVEYSGRRKYIVWVKPTLVAEVEYRAGRMTASCGSRPIRDCAIRRRMPGCSRSNEAEVSPVFGTGPGMSRGRDPFPMSARHGALIDTLGAIDMIALPSPGSFPTFQNNERMTNVSTNSIDMIDSQFGRRVKPPTLVG</sequence>
<dbReference type="Pfam" id="PF04679">
    <property type="entry name" value="DNA_ligase_A_C"/>
    <property type="match status" value="1"/>
</dbReference>
<dbReference type="Gene3D" id="3.30.1490.70">
    <property type="match status" value="1"/>
</dbReference>
<evidence type="ECO:0000259" key="2">
    <source>
        <dbReference type="Pfam" id="PF04679"/>
    </source>
</evidence>
<comment type="caution">
    <text evidence="3">The sequence shown here is derived from an EMBL/GenBank/DDBJ whole genome shotgun (WGS) entry which is preliminary data.</text>
</comment>
<dbReference type="InterPro" id="IPR012309">
    <property type="entry name" value="DNA_ligase_ATP-dep_C"/>
</dbReference>
<protein>
    <recommendedName>
        <fullName evidence="1">DNA ligase (ATP)</fullName>
        <ecNumber evidence="1">6.5.1.1</ecNumber>
    </recommendedName>
</protein>
<proteinExistence type="predicted"/>
<feature type="domain" description="DNA ligase ATP-dependent C-terminal" evidence="2">
    <location>
        <begin position="91"/>
        <end position="163"/>
    </location>
</feature>
<reference evidence="3 4" key="1">
    <citation type="submission" date="2020-08" db="EMBL/GenBank/DDBJ databases">
        <title>Genomic Encyclopedia of Type Strains, Phase IV (KMG-V): Genome sequencing to study the core and pangenomes of soil and plant-associated prokaryotes.</title>
        <authorList>
            <person name="Whitman W."/>
        </authorList>
    </citation>
    <scope>NUCLEOTIDE SEQUENCE [LARGE SCALE GENOMIC DNA]</scope>
    <source>
        <strain evidence="3 4">SEMIA 4087</strain>
    </source>
</reference>
<gene>
    <name evidence="3" type="ORF">GGD56_005548</name>
</gene>
<name>A0ABR6IV68_9HYPH</name>
<dbReference type="SUPFAM" id="SSF50249">
    <property type="entry name" value="Nucleic acid-binding proteins"/>
    <property type="match status" value="1"/>
</dbReference>
<dbReference type="Proteomes" id="UP000551353">
    <property type="component" value="Unassembled WGS sequence"/>
</dbReference>
<dbReference type="Gene3D" id="2.40.50.140">
    <property type="entry name" value="Nucleic acid-binding proteins"/>
    <property type="match status" value="1"/>
</dbReference>